<evidence type="ECO:0000256" key="4">
    <source>
        <dbReference type="ARBA" id="ARBA00023128"/>
    </source>
</evidence>
<dbReference type="SUPFAM" id="SSF53137">
    <property type="entry name" value="Translational machinery components"/>
    <property type="match status" value="1"/>
</dbReference>
<dbReference type="PANTHER" id="PTHR11759">
    <property type="entry name" value="40S RIBOSOMAL PROTEIN S14/30S RIBOSOMAL PROTEIN S11"/>
    <property type="match status" value="1"/>
</dbReference>
<feature type="compositionally biased region" description="Polar residues" evidence="8">
    <location>
        <begin position="60"/>
        <end position="75"/>
    </location>
</feature>
<dbReference type="GO" id="GO:0006412">
    <property type="term" value="P:translation"/>
    <property type="evidence" value="ECO:0007669"/>
    <property type="project" value="InterPro"/>
</dbReference>
<keyword evidence="4" id="KW-0496">Mitochondrion</keyword>
<dbReference type="InParanoid" id="A0A507BGX6"/>
<evidence type="ECO:0000256" key="3">
    <source>
        <dbReference type="ARBA" id="ARBA00022980"/>
    </source>
</evidence>
<name>A0A507BGX6_9PEZI</name>
<dbReference type="OrthoDB" id="1654884at2759"/>
<comment type="subcellular location">
    <subcellularLocation>
        <location evidence="1">Mitochondrion</location>
    </subcellularLocation>
</comment>
<feature type="region of interest" description="Disordered" evidence="8">
    <location>
        <begin position="38"/>
        <end position="75"/>
    </location>
</feature>
<dbReference type="FunFam" id="3.30.420.80:FF:000011">
    <property type="entry name" value="37S ribosomal protein S18, mitochondrial"/>
    <property type="match status" value="1"/>
</dbReference>
<dbReference type="HAMAP" id="MF_01310">
    <property type="entry name" value="Ribosomal_uS11"/>
    <property type="match status" value="1"/>
</dbReference>
<comment type="caution">
    <text evidence="9">The sequence shown here is derived from an EMBL/GenBank/DDBJ whole genome shotgun (WGS) entry which is preliminary data.</text>
</comment>
<comment type="similarity">
    <text evidence="2">Belongs to the universal ribosomal protein uS11 family.</text>
</comment>
<accession>A0A507BGX6</accession>
<keyword evidence="10" id="KW-1185">Reference proteome</keyword>
<keyword evidence="3" id="KW-0689">Ribosomal protein</keyword>
<evidence type="ECO:0000256" key="8">
    <source>
        <dbReference type="SAM" id="MobiDB-lite"/>
    </source>
</evidence>
<dbReference type="GO" id="GO:0003735">
    <property type="term" value="F:structural constituent of ribosome"/>
    <property type="evidence" value="ECO:0007669"/>
    <property type="project" value="InterPro"/>
</dbReference>
<dbReference type="InterPro" id="IPR036967">
    <property type="entry name" value="Ribosomal_uS11_sf"/>
</dbReference>
<evidence type="ECO:0000256" key="7">
    <source>
        <dbReference type="ARBA" id="ARBA00070326"/>
    </source>
</evidence>
<evidence type="ECO:0000256" key="6">
    <source>
        <dbReference type="ARBA" id="ARBA00037226"/>
    </source>
</evidence>
<evidence type="ECO:0000256" key="5">
    <source>
        <dbReference type="ARBA" id="ARBA00023274"/>
    </source>
</evidence>
<dbReference type="GO" id="GO:1990904">
    <property type="term" value="C:ribonucleoprotein complex"/>
    <property type="evidence" value="ECO:0007669"/>
    <property type="project" value="UniProtKB-KW"/>
</dbReference>
<evidence type="ECO:0000313" key="10">
    <source>
        <dbReference type="Proteomes" id="UP000319257"/>
    </source>
</evidence>
<dbReference type="EMBL" id="SKBQ01000017">
    <property type="protein sequence ID" value="TPX16579.1"/>
    <property type="molecule type" value="Genomic_DNA"/>
</dbReference>
<proteinExistence type="inferred from homology"/>
<dbReference type="Proteomes" id="UP000319257">
    <property type="component" value="Unassembled WGS sequence"/>
</dbReference>
<dbReference type="RefSeq" id="XP_030998290.1">
    <property type="nucleotide sequence ID" value="XM_031138220.1"/>
</dbReference>
<evidence type="ECO:0000256" key="2">
    <source>
        <dbReference type="ARBA" id="ARBA00006194"/>
    </source>
</evidence>
<dbReference type="GeneID" id="41971320"/>
<gene>
    <name evidence="9" type="ORF">E0L32_003873</name>
</gene>
<dbReference type="InterPro" id="IPR001971">
    <property type="entry name" value="Ribosomal_uS11"/>
</dbReference>
<dbReference type="Pfam" id="PF00411">
    <property type="entry name" value="Ribosomal_S11"/>
    <property type="match status" value="1"/>
</dbReference>
<dbReference type="GO" id="GO:0005739">
    <property type="term" value="C:mitochondrion"/>
    <property type="evidence" value="ECO:0007669"/>
    <property type="project" value="UniProtKB-SubCell"/>
</dbReference>
<sequence length="242" mass="26285">MGKSSTARLLARSVFQSLSQPLPASRCASLQLPRAFSTTQTRPAGPDDSGNALRNALLSGRTSSGPNSGTAAPQRAQSVLDGLGNQLVNQTLTAALGGKPNINTSMLDPVGEIRIDDSVEPYHFNIFSHRHNTHITVSKPDRNVIISMSCGNLGFRKSGRKHYDSAYQLGAYVMDRLHQQGWHKKIEKMEVTLRGFGPGREAVTKVLLGNEGRMLRSKIIRVADGTKLKFGGTRSPKPRRLG</sequence>
<dbReference type="Gene3D" id="3.30.420.80">
    <property type="entry name" value="Ribosomal protein S11"/>
    <property type="match status" value="1"/>
</dbReference>
<dbReference type="STRING" id="1093900.A0A507BGX6"/>
<protein>
    <recommendedName>
        <fullName evidence="7">Small ribosomal subunit protein uS11m</fullName>
    </recommendedName>
</protein>
<dbReference type="AlphaFoldDB" id="A0A507BGX6"/>
<organism evidence="9 10">
    <name type="scientific">Thyridium curvatum</name>
    <dbReference type="NCBI Taxonomy" id="1093900"/>
    <lineage>
        <taxon>Eukaryota</taxon>
        <taxon>Fungi</taxon>
        <taxon>Dikarya</taxon>
        <taxon>Ascomycota</taxon>
        <taxon>Pezizomycotina</taxon>
        <taxon>Sordariomycetes</taxon>
        <taxon>Sordariomycetidae</taxon>
        <taxon>Thyridiales</taxon>
        <taxon>Thyridiaceae</taxon>
        <taxon>Thyridium</taxon>
    </lineage>
</organism>
<evidence type="ECO:0000313" key="9">
    <source>
        <dbReference type="EMBL" id="TPX16579.1"/>
    </source>
</evidence>
<dbReference type="GO" id="GO:0005840">
    <property type="term" value="C:ribosome"/>
    <property type="evidence" value="ECO:0007669"/>
    <property type="project" value="UniProtKB-KW"/>
</dbReference>
<comment type="function">
    <text evidence="6">Component of the mitochondrial ribosome (mitoribosome), a dedicated translation machinery responsible for the synthesis of mitochondrial genome-encoded proteins, including at least some of the essential transmembrane subunits of the mitochondrial respiratory chain. The mitoribosomes are attached to the mitochondrial inner membrane and translation products are cotranslationally integrated into the membrane.</text>
</comment>
<keyword evidence="5" id="KW-0687">Ribonucleoprotein</keyword>
<evidence type="ECO:0000256" key="1">
    <source>
        <dbReference type="ARBA" id="ARBA00004173"/>
    </source>
</evidence>
<reference evidence="9 10" key="1">
    <citation type="submission" date="2019-06" db="EMBL/GenBank/DDBJ databases">
        <title>Draft genome sequence of the filamentous fungus Phialemoniopsis curvata isolated from diesel fuel.</title>
        <authorList>
            <person name="Varaljay V.A."/>
            <person name="Lyon W.J."/>
            <person name="Crouch A.L."/>
            <person name="Drake C.E."/>
            <person name="Hollomon J.M."/>
            <person name="Nadeau L.J."/>
            <person name="Nunn H.S."/>
            <person name="Stevenson B.S."/>
            <person name="Bojanowski C.L."/>
            <person name="Crookes-Goodson W.J."/>
        </authorList>
    </citation>
    <scope>NUCLEOTIDE SEQUENCE [LARGE SCALE GENOMIC DNA]</scope>
    <source>
        <strain evidence="9 10">D216</strain>
    </source>
</reference>